<dbReference type="Proteomes" id="UP000029079">
    <property type="component" value="Chromosome"/>
</dbReference>
<accession>A0A075TVA6</accession>
<dbReference type="AlphaFoldDB" id="A0A075TVA6"/>
<organism evidence="1 2">
    <name type="scientific">Weissella ceti</name>
    <dbReference type="NCBI Taxonomy" id="759620"/>
    <lineage>
        <taxon>Bacteria</taxon>
        <taxon>Bacillati</taxon>
        <taxon>Bacillota</taxon>
        <taxon>Bacilli</taxon>
        <taxon>Lactobacillales</taxon>
        <taxon>Lactobacillaceae</taxon>
        <taxon>Weissella</taxon>
    </lineage>
</organism>
<protein>
    <submittedName>
        <fullName evidence="1">Uncharacterized protein</fullName>
    </submittedName>
</protein>
<evidence type="ECO:0000313" key="2">
    <source>
        <dbReference type="Proteomes" id="UP000029079"/>
    </source>
</evidence>
<evidence type="ECO:0000313" key="1">
    <source>
        <dbReference type="EMBL" id="AIM62793.1"/>
    </source>
</evidence>
<sequence>MKLISYLETHGTGVERFKDAEVVTNEQLMVVPSIDN</sequence>
<dbReference type="KEGG" id="wct:WS74_0541"/>
<reference evidence="1 2" key="1">
    <citation type="journal article" date="2014" name="Genome Announc.">
        <title>Complete Genome Sequences of Fish Pathogenic Weissella ceti Strains WS74 and WS105.</title>
        <authorList>
            <person name="Figueiredo H.C."/>
            <person name="Leal C.A."/>
            <person name="Dorella F.A."/>
            <person name="Carvalho A.F."/>
            <person name="Soares S.C."/>
            <person name="Pereira F.L."/>
            <person name="Azevedo V.A."/>
        </authorList>
    </citation>
    <scope>NUCLEOTIDE SEQUENCE [LARGE SCALE GENOMIC DNA]</scope>
    <source>
        <strain evidence="1 2">WS74</strain>
    </source>
</reference>
<reference evidence="2" key="2">
    <citation type="submission" date="2014-08" db="EMBL/GenBank/DDBJ databases">
        <title>Complete genome of Weissella ceti strain WS74 isolated from diseased rainbow trout in Brazil.</title>
        <authorList>
            <person name="Figueiredo H.C.P."/>
            <person name="Leal C.A.G."/>
            <person name="Pereira F.L."/>
            <person name="Soares S.C."/>
            <person name="Dorella F.A."/>
            <person name="Carvalho A.F."/>
            <person name="Azevedo V.A.C."/>
        </authorList>
    </citation>
    <scope>NUCLEOTIDE SEQUENCE [LARGE SCALE GENOMIC DNA]</scope>
    <source>
        <strain evidence="2">WS74</strain>
    </source>
</reference>
<keyword evidence="2" id="KW-1185">Reference proteome</keyword>
<name>A0A075TVA6_9LACO</name>
<dbReference type="EMBL" id="CP009223">
    <property type="protein sequence ID" value="AIM62793.1"/>
    <property type="molecule type" value="Genomic_DNA"/>
</dbReference>
<dbReference type="KEGG" id="wci:WS105_0538"/>
<proteinExistence type="predicted"/>
<dbReference type="STRING" id="759620.WS105_0538"/>
<gene>
    <name evidence="1" type="ORF">WS74_0541</name>
</gene>
<dbReference type="KEGG" id="wce:WS08_0540"/>